<dbReference type="EMBL" id="LRBV02000008">
    <property type="status" value="NOT_ANNOTATED_CDS"/>
    <property type="molecule type" value="Genomic_DNA"/>
</dbReference>
<dbReference type="InParanoid" id="A0A7N2MAS7"/>
<dbReference type="GeneID" id="115958152"/>
<feature type="region of interest" description="Disordered" evidence="3">
    <location>
        <begin position="318"/>
        <end position="384"/>
    </location>
</feature>
<dbReference type="InterPro" id="IPR000048">
    <property type="entry name" value="IQ_motif_EF-hand-BS"/>
</dbReference>
<dbReference type="Proteomes" id="UP000594261">
    <property type="component" value="Chromosome 8"/>
</dbReference>
<evidence type="ECO:0000256" key="2">
    <source>
        <dbReference type="ARBA" id="ARBA00024341"/>
    </source>
</evidence>
<feature type="compositionally biased region" description="Basic residues" evidence="3">
    <location>
        <begin position="323"/>
        <end position="338"/>
    </location>
</feature>
<evidence type="ECO:0000256" key="1">
    <source>
        <dbReference type="ARBA" id="ARBA00022860"/>
    </source>
</evidence>
<gene>
    <name evidence="4" type="primary">LOC115958152</name>
</gene>
<dbReference type="Pfam" id="PF00612">
    <property type="entry name" value="IQ"/>
    <property type="match status" value="1"/>
</dbReference>
<sequence>MGITGELVRSVFSRNRSVGTHESNVRSNVVEKKRWSSVRAYLCGDEFNSVVAEEDSASVKSSEATVTQPILEDLTDKVDIRSEETKEDIPEEERDSTHNFLCEENAATIIQSAFRGFLVRHQIEGIKLKDGNQDLIVETESPSRESVGTSVEVQTGNSAEVFSVQEERVAIPHRMQQKARTQVLQLKEDWDDSTVSSNISKMRIQSRLEATTRRERALAYAFSQQLRICSKRKQYQANGEEPNMGWSWLDRWMATRLPESSSVEIHINKQLEPFDSNQRLMLSKQFFDVAGEEKESGGSNEVSVQFDSFKVAAPKVKDGLKPNKNRLKAPRTVSRRKTVPSYHSTKEYTKVSMKDGSRETEKEIKNNQNQVGSKREIKLKSNSS</sequence>
<accession>A0A7N2MAS7</accession>
<dbReference type="OMA" id="ANMSWSW"/>
<dbReference type="RefSeq" id="XP_030932402.1">
    <property type="nucleotide sequence ID" value="XM_031076542.1"/>
</dbReference>
<reference evidence="4" key="2">
    <citation type="submission" date="2021-01" db="UniProtKB">
        <authorList>
            <consortium name="EnsemblPlants"/>
        </authorList>
    </citation>
    <scope>IDENTIFICATION</scope>
</reference>
<dbReference type="AlphaFoldDB" id="A0A7N2MAS7"/>
<dbReference type="EnsemblPlants" id="QL08p029777:mrna">
    <property type="protein sequence ID" value="QL08p029777:mrna"/>
    <property type="gene ID" value="QL08p029777"/>
</dbReference>
<dbReference type="PROSITE" id="PS50096">
    <property type="entry name" value="IQ"/>
    <property type="match status" value="1"/>
</dbReference>
<organism evidence="4 5">
    <name type="scientific">Quercus lobata</name>
    <name type="common">Valley oak</name>
    <dbReference type="NCBI Taxonomy" id="97700"/>
    <lineage>
        <taxon>Eukaryota</taxon>
        <taxon>Viridiplantae</taxon>
        <taxon>Streptophyta</taxon>
        <taxon>Embryophyta</taxon>
        <taxon>Tracheophyta</taxon>
        <taxon>Spermatophyta</taxon>
        <taxon>Magnoliopsida</taxon>
        <taxon>eudicotyledons</taxon>
        <taxon>Gunneridae</taxon>
        <taxon>Pentapetalae</taxon>
        <taxon>rosids</taxon>
        <taxon>fabids</taxon>
        <taxon>Fagales</taxon>
        <taxon>Fagaceae</taxon>
        <taxon>Quercus</taxon>
    </lineage>
</organism>
<keyword evidence="5" id="KW-1185">Reference proteome</keyword>
<comment type="similarity">
    <text evidence="2">Belongs to the IQD family.</text>
</comment>
<reference evidence="4 5" key="1">
    <citation type="journal article" date="2016" name="G3 (Bethesda)">
        <title>First Draft Assembly and Annotation of the Genome of a California Endemic Oak Quercus lobata Nee (Fagaceae).</title>
        <authorList>
            <person name="Sork V.L."/>
            <person name="Fitz-Gibbon S.T."/>
            <person name="Puiu D."/>
            <person name="Crepeau M."/>
            <person name="Gugger P.F."/>
            <person name="Sherman R."/>
            <person name="Stevens K."/>
            <person name="Langley C.H."/>
            <person name="Pellegrini M."/>
            <person name="Salzberg S.L."/>
        </authorList>
    </citation>
    <scope>NUCLEOTIDE SEQUENCE [LARGE SCALE GENOMIC DNA]</scope>
    <source>
        <strain evidence="4 5">cv. SW786</strain>
    </source>
</reference>
<dbReference type="PANTHER" id="PTHR32295:SF15">
    <property type="entry name" value="PROTEIN IQ-DOMAIN 33"/>
    <property type="match status" value="1"/>
</dbReference>
<evidence type="ECO:0008006" key="6">
    <source>
        <dbReference type="Google" id="ProtNLM"/>
    </source>
</evidence>
<evidence type="ECO:0000256" key="3">
    <source>
        <dbReference type="SAM" id="MobiDB-lite"/>
    </source>
</evidence>
<dbReference type="KEGG" id="qlo:115958152"/>
<evidence type="ECO:0000313" key="5">
    <source>
        <dbReference type="Proteomes" id="UP000594261"/>
    </source>
</evidence>
<dbReference type="Gramene" id="QL08p029777:mrna">
    <property type="protein sequence ID" value="QL08p029777:mrna"/>
    <property type="gene ID" value="QL08p029777"/>
</dbReference>
<dbReference type="FunCoup" id="A0A7N2MAS7">
    <property type="interactions" value="471"/>
</dbReference>
<feature type="compositionally biased region" description="Basic and acidic residues" evidence="3">
    <location>
        <begin position="373"/>
        <end position="384"/>
    </location>
</feature>
<dbReference type="PANTHER" id="PTHR32295">
    <property type="entry name" value="IQ-DOMAIN 5-RELATED"/>
    <property type="match status" value="1"/>
</dbReference>
<keyword evidence="1" id="KW-0112">Calmodulin-binding</keyword>
<proteinExistence type="inferred from homology"/>
<protein>
    <recommendedName>
        <fullName evidence="6">IQ-domain 33</fullName>
    </recommendedName>
</protein>
<dbReference type="OrthoDB" id="779903at2759"/>
<evidence type="ECO:0000313" key="4">
    <source>
        <dbReference type="EnsemblPlants" id="QL08p029777:mrna"/>
    </source>
</evidence>
<dbReference type="GO" id="GO:0005516">
    <property type="term" value="F:calmodulin binding"/>
    <property type="evidence" value="ECO:0007669"/>
    <property type="project" value="UniProtKB-KW"/>
</dbReference>
<name>A0A7N2MAS7_QUELO</name>
<feature type="compositionally biased region" description="Basic and acidic residues" evidence="3">
    <location>
        <begin position="344"/>
        <end position="365"/>
    </location>
</feature>
<dbReference type="SMART" id="SM00015">
    <property type="entry name" value="IQ"/>
    <property type="match status" value="1"/>
</dbReference>